<protein>
    <recommendedName>
        <fullName evidence="1">SGNH hydrolase-type esterase domain-containing protein</fullName>
    </recommendedName>
</protein>
<sequence length="157" mass="17952">MARITGLNFINLGLSGNGKMEAPVIEMLGDIHCDAYIMDCIANPSPEEILERAPLAIRYLRKKHPEIPIIFIQSVLREKGLFDQEVRLKSKQQNEAIERVFNDLQKEQIPRLYLIKENKFLGTDNEGTIDGVHPNDLGFDRMIQVIQPEILSILNKK</sequence>
<feature type="domain" description="SGNH hydrolase-type esterase" evidence="1">
    <location>
        <begin position="2"/>
        <end position="150"/>
    </location>
</feature>
<organism evidence="2">
    <name type="scientific">bioreactor metagenome</name>
    <dbReference type="NCBI Taxonomy" id="1076179"/>
    <lineage>
        <taxon>unclassified sequences</taxon>
        <taxon>metagenomes</taxon>
        <taxon>ecological metagenomes</taxon>
    </lineage>
</organism>
<accession>A0A645HR99</accession>
<dbReference type="SUPFAM" id="SSF52266">
    <property type="entry name" value="SGNH hydrolase"/>
    <property type="match status" value="1"/>
</dbReference>
<name>A0A645HR99_9ZZZZ</name>
<dbReference type="InterPro" id="IPR013830">
    <property type="entry name" value="SGNH_hydro"/>
</dbReference>
<comment type="caution">
    <text evidence="2">The sequence shown here is derived from an EMBL/GenBank/DDBJ whole genome shotgun (WGS) entry which is preliminary data.</text>
</comment>
<gene>
    <name evidence="2" type="ORF">SDC9_188532</name>
</gene>
<dbReference type="InterPro" id="IPR036514">
    <property type="entry name" value="SGNH_hydro_sf"/>
</dbReference>
<dbReference type="AlphaFoldDB" id="A0A645HR99"/>
<dbReference type="Gene3D" id="3.40.50.1110">
    <property type="entry name" value="SGNH hydrolase"/>
    <property type="match status" value="1"/>
</dbReference>
<evidence type="ECO:0000259" key="1">
    <source>
        <dbReference type="Pfam" id="PF14606"/>
    </source>
</evidence>
<reference evidence="2" key="1">
    <citation type="submission" date="2019-08" db="EMBL/GenBank/DDBJ databases">
        <authorList>
            <person name="Kucharzyk K."/>
            <person name="Murdoch R.W."/>
            <person name="Higgins S."/>
            <person name="Loffler F."/>
        </authorList>
    </citation>
    <scope>NUCLEOTIDE SEQUENCE</scope>
</reference>
<evidence type="ECO:0000313" key="2">
    <source>
        <dbReference type="EMBL" id="MPN40992.1"/>
    </source>
</evidence>
<proteinExistence type="predicted"/>
<dbReference type="EMBL" id="VSSQ01097765">
    <property type="protein sequence ID" value="MPN40992.1"/>
    <property type="molecule type" value="Genomic_DNA"/>
</dbReference>
<dbReference type="Pfam" id="PF14606">
    <property type="entry name" value="Lipase_GDSL_3"/>
    <property type="match status" value="1"/>
</dbReference>